<proteinExistence type="predicted"/>
<gene>
    <name evidence="1" type="ORF">GCL60_16380</name>
</gene>
<comment type="caution">
    <text evidence="1">The sequence shown here is derived from an EMBL/GenBank/DDBJ whole genome shotgun (WGS) entry which is preliminary data.</text>
</comment>
<protein>
    <submittedName>
        <fullName evidence="1">Uncharacterized protein</fullName>
    </submittedName>
</protein>
<accession>A0A6N6VRJ8</accession>
<reference evidence="1 2" key="1">
    <citation type="submission" date="2019-10" db="EMBL/GenBank/DDBJ databases">
        <title>New species of Slilvanegrellaceae.</title>
        <authorList>
            <person name="Pitt A."/>
            <person name="Hahn M.W."/>
        </authorList>
    </citation>
    <scope>NUCLEOTIDE SEQUENCE [LARGE SCALE GENOMIC DNA]</scope>
    <source>
        <strain evidence="1 2">SP-Ram-0.45-NSY-1</strain>
    </source>
</reference>
<dbReference type="Proteomes" id="UP000437748">
    <property type="component" value="Unassembled WGS sequence"/>
</dbReference>
<name>A0A6N6VRJ8_9BACT</name>
<dbReference type="RefSeq" id="WP_153421830.1">
    <property type="nucleotide sequence ID" value="NZ_WFLM01000009.1"/>
</dbReference>
<keyword evidence="2" id="KW-1185">Reference proteome</keyword>
<dbReference type="AlphaFoldDB" id="A0A6N6VRJ8"/>
<evidence type="ECO:0000313" key="2">
    <source>
        <dbReference type="Proteomes" id="UP000437748"/>
    </source>
</evidence>
<sequence length="188" mass="22261">MKFRAINLEGDYDIKTDCSSGLDAVKSLIQNIDDNYSHDDFYDDGYFYYYVKNIESKKVKKYNHIRKIEVTSEAEEQELTESDINFMTENFKNQNPINKFLIMSDDDAKFNFDNAFESENFDTAAKDFADSFNERDVLSDEELDFMVINLLTNEYKSYHLWVNVKVDDIINEVEITENDKEDINRYLN</sequence>
<organism evidence="1 2">
    <name type="scientific">Silvanigrella paludirubra</name>
    <dbReference type="NCBI Taxonomy" id="2499159"/>
    <lineage>
        <taxon>Bacteria</taxon>
        <taxon>Pseudomonadati</taxon>
        <taxon>Bdellovibrionota</taxon>
        <taxon>Oligoflexia</taxon>
        <taxon>Silvanigrellales</taxon>
        <taxon>Silvanigrellaceae</taxon>
        <taxon>Silvanigrella</taxon>
    </lineage>
</organism>
<evidence type="ECO:0000313" key="1">
    <source>
        <dbReference type="EMBL" id="KAB8035805.1"/>
    </source>
</evidence>
<dbReference type="EMBL" id="WFLM01000009">
    <property type="protein sequence ID" value="KAB8035805.1"/>
    <property type="molecule type" value="Genomic_DNA"/>
</dbReference>